<dbReference type="Proteomes" id="UP001153555">
    <property type="component" value="Unassembled WGS sequence"/>
</dbReference>
<name>A0A9N7RNT7_STRHE</name>
<proteinExistence type="predicted"/>
<accession>A0A9N7RNT7</accession>
<evidence type="ECO:0000313" key="1">
    <source>
        <dbReference type="EMBL" id="CAA0834813.1"/>
    </source>
</evidence>
<protein>
    <submittedName>
        <fullName evidence="1">Uncharacterized protein</fullName>
    </submittedName>
</protein>
<dbReference type="AlphaFoldDB" id="A0A9N7RNT7"/>
<reference evidence="1" key="1">
    <citation type="submission" date="2019-12" db="EMBL/GenBank/DDBJ databases">
        <authorList>
            <person name="Scholes J."/>
        </authorList>
    </citation>
    <scope>NUCLEOTIDE SEQUENCE</scope>
</reference>
<feature type="non-terminal residue" evidence="1">
    <location>
        <position position="139"/>
    </location>
</feature>
<dbReference type="EMBL" id="CACSLK010028053">
    <property type="protein sequence ID" value="CAA0834813.1"/>
    <property type="molecule type" value="Genomic_DNA"/>
</dbReference>
<keyword evidence="2" id="KW-1185">Reference proteome</keyword>
<sequence>GDLCEEEISGGDPASNSTLDESYTYVPMMTYGEENSIADIGVDSEMQVEIPLAPVLSYAEEVSMMVDTVVQVTIGLDAVTDMASIIDQQPHVRQLVGDIFQSLKLAGKDGVQVATLGARVRKLFGSSEFIKAFVDTHEE</sequence>
<feature type="non-terminal residue" evidence="1">
    <location>
        <position position="1"/>
    </location>
</feature>
<evidence type="ECO:0000313" key="2">
    <source>
        <dbReference type="Proteomes" id="UP001153555"/>
    </source>
</evidence>
<gene>
    <name evidence="1" type="ORF">SHERM_02620</name>
</gene>
<organism evidence="1 2">
    <name type="scientific">Striga hermonthica</name>
    <name type="common">Purple witchweed</name>
    <name type="synonym">Buchnera hermonthica</name>
    <dbReference type="NCBI Taxonomy" id="68872"/>
    <lineage>
        <taxon>Eukaryota</taxon>
        <taxon>Viridiplantae</taxon>
        <taxon>Streptophyta</taxon>
        <taxon>Embryophyta</taxon>
        <taxon>Tracheophyta</taxon>
        <taxon>Spermatophyta</taxon>
        <taxon>Magnoliopsida</taxon>
        <taxon>eudicotyledons</taxon>
        <taxon>Gunneridae</taxon>
        <taxon>Pentapetalae</taxon>
        <taxon>asterids</taxon>
        <taxon>lamiids</taxon>
        <taxon>Lamiales</taxon>
        <taxon>Orobanchaceae</taxon>
        <taxon>Buchnereae</taxon>
        <taxon>Striga</taxon>
    </lineage>
</organism>
<comment type="caution">
    <text evidence="1">The sequence shown here is derived from an EMBL/GenBank/DDBJ whole genome shotgun (WGS) entry which is preliminary data.</text>
</comment>